<accession>A0A7L5BYU2</accession>
<dbReference type="PANTHER" id="PTHR32487">
    <property type="entry name" value="3-OXO-DELTA(4,5)-STEROID 5-BETA-REDUCTASE"/>
    <property type="match status" value="1"/>
</dbReference>
<dbReference type="Gene3D" id="3.40.50.720">
    <property type="entry name" value="NAD(P)-binding Rossmann-like Domain"/>
    <property type="match status" value="1"/>
</dbReference>
<evidence type="ECO:0000313" key="3">
    <source>
        <dbReference type="Proteomes" id="UP000503336"/>
    </source>
</evidence>
<dbReference type="Proteomes" id="UP000503336">
    <property type="component" value="Chromosome"/>
</dbReference>
<dbReference type="RefSeq" id="WP_165098659.1">
    <property type="nucleotide sequence ID" value="NZ_CP049056.1"/>
</dbReference>
<organism evidence="2 3">
    <name type="scientific">Pikeienuella piscinae</name>
    <dbReference type="NCBI Taxonomy" id="2748098"/>
    <lineage>
        <taxon>Bacteria</taxon>
        <taxon>Pseudomonadati</taxon>
        <taxon>Pseudomonadota</taxon>
        <taxon>Alphaproteobacteria</taxon>
        <taxon>Rhodobacterales</taxon>
        <taxon>Paracoccaceae</taxon>
        <taxon>Pikeienuella</taxon>
    </lineage>
</organism>
<dbReference type="EMBL" id="CP049056">
    <property type="protein sequence ID" value="QIE56008.1"/>
    <property type="molecule type" value="Genomic_DNA"/>
</dbReference>
<feature type="domain" description="PRISE-like Rossmann-fold" evidence="1">
    <location>
        <begin position="65"/>
        <end position="351"/>
    </location>
</feature>
<dbReference type="Pfam" id="PF22917">
    <property type="entry name" value="PRISE"/>
    <property type="match status" value="1"/>
</dbReference>
<protein>
    <submittedName>
        <fullName evidence="2">NAD-dependent epimerase/dehydratase family protein</fullName>
    </submittedName>
</protein>
<dbReference type="InterPro" id="IPR055222">
    <property type="entry name" value="PRISE-like_Rossmann-fold"/>
</dbReference>
<proteinExistence type="predicted"/>
<sequence length="352" mass="38003">MSASPKAIVAGATGHVGSGLMEQLASDGVATLGVTRSARPETGGAHVPIDLLDQEAVRGALSGAFANVTHVFYCARAPFRDGGGEDIEANVTMLRNVVEAADDMAPLLSDVHIVEGGKWYDFASGSVATPAREDQPLPATRNFYHAQQEWLQGFQSGKRWCWSASRPSYVCAVRPGRGRNLVSTLGAYAAICREKSLVLDFPGDPAAFHALTEVTERGLLGRSIVGLTSASGERNAAFNVTNGDHFTWAEFWPRLAAMFGMTPGEPRACALTPWMKEKPSLWADIVRKSSLQQLPLDAVADFAFADFLFDQKYDVASDTGKLRAAGFGERIDSLAMLEAHLEEYRALRILPK</sequence>
<gene>
    <name evidence="2" type="ORF">G5B40_11420</name>
</gene>
<dbReference type="AlphaFoldDB" id="A0A7L5BYU2"/>
<evidence type="ECO:0000313" key="2">
    <source>
        <dbReference type="EMBL" id="QIE56008.1"/>
    </source>
</evidence>
<dbReference type="SUPFAM" id="SSF51735">
    <property type="entry name" value="NAD(P)-binding Rossmann-fold domains"/>
    <property type="match status" value="1"/>
</dbReference>
<dbReference type="InterPro" id="IPR036291">
    <property type="entry name" value="NAD(P)-bd_dom_sf"/>
</dbReference>
<name>A0A7L5BYU2_9RHOB</name>
<dbReference type="KEGG" id="hdh:G5B40_11420"/>
<keyword evidence="3" id="KW-1185">Reference proteome</keyword>
<reference evidence="2 3" key="1">
    <citation type="submission" date="2020-02" db="EMBL/GenBank/DDBJ databases">
        <title>complete genome sequence of Rhodobacteraceae bacterium.</title>
        <authorList>
            <person name="Park J."/>
            <person name="Kim Y.-S."/>
            <person name="Kim K.-H."/>
        </authorList>
    </citation>
    <scope>NUCLEOTIDE SEQUENCE [LARGE SCALE GENOMIC DNA]</scope>
    <source>
        <strain evidence="2 3">RR4-56</strain>
    </source>
</reference>
<evidence type="ECO:0000259" key="1">
    <source>
        <dbReference type="Pfam" id="PF22917"/>
    </source>
</evidence>
<dbReference type="PANTHER" id="PTHR32487:SF0">
    <property type="entry name" value="3-OXO-DELTA(4,5)-STEROID 5-BETA-REDUCTASE"/>
    <property type="match status" value="1"/>
</dbReference>